<keyword evidence="4" id="KW-1185">Reference proteome</keyword>
<dbReference type="Pfam" id="PF14016">
    <property type="entry name" value="DUF4232"/>
    <property type="match status" value="1"/>
</dbReference>
<dbReference type="RefSeq" id="WP_175455094.1">
    <property type="nucleotide sequence ID" value="NZ_FNKO01000002.1"/>
</dbReference>
<reference evidence="4" key="1">
    <citation type="submission" date="2016-10" db="EMBL/GenBank/DDBJ databases">
        <authorList>
            <person name="Varghese N."/>
            <person name="Submissions S."/>
        </authorList>
    </citation>
    <scope>NUCLEOTIDE SEQUENCE [LARGE SCALE GENOMIC DNA]</scope>
    <source>
        <strain evidence="4">DSM 45459</strain>
    </source>
</reference>
<name>A0A1H1EQW1_9ACTN</name>
<protein>
    <recommendedName>
        <fullName evidence="2">DUF4232 domain-containing protein</fullName>
    </recommendedName>
</protein>
<evidence type="ECO:0000313" key="3">
    <source>
        <dbReference type="EMBL" id="SDQ90958.1"/>
    </source>
</evidence>
<dbReference type="AlphaFoldDB" id="A0A1H1EQW1"/>
<feature type="compositionally biased region" description="Low complexity" evidence="1">
    <location>
        <begin position="49"/>
        <end position="67"/>
    </location>
</feature>
<dbReference type="STRING" id="995062.SAMN04489718_2643"/>
<evidence type="ECO:0000313" key="4">
    <source>
        <dbReference type="Proteomes" id="UP000199301"/>
    </source>
</evidence>
<accession>A0A1H1EQW1</accession>
<evidence type="ECO:0000259" key="2">
    <source>
        <dbReference type="Pfam" id="PF14016"/>
    </source>
</evidence>
<dbReference type="EMBL" id="FNKO01000002">
    <property type="protein sequence ID" value="SDQ90958.1"/>
    <property type="molecule type" value="Genomic_DNA"/>
</dbReference>
<feature type="domain" description="DUF4232" evidence="2">
    <location>
        <begin position="115"/>
        <end position="246"/>
    </location>
</feature>
<dbReference type="PROSITE" id="PS51257">
    <property type="entry name" value="PROKAR_LIPOPROTEIN"/>
    <property type="match status" value="1"/>
</dbReference>
<sequence>MVPHGRNGRNGLGLRVFAATTTLLTGALLAGCGQQADSANELSNAAGEAMGASGDSVAGAADTSTSRTRTDDSTAGERTGRSPTESSTASSPSESRESTGRTPTSTEHPPPVSRCHTGSLDGSLKRGRPGAGQRYAELTVRNTGDSTCTLYGYPGLELLDGSGSPLPTDVSRTADPGPSALRLAPDETSSAQLHWGVVPTGTDPAGSSCEPVPAGVRVTPPDETDSFRLDWNLGRVCGGDVDVTAFR</sequence>
<evidence type="ECO:0000256" key="1">
    <source>
        <dbReference type="SAM" id="MobiDB-lite"/>
    </source>
</evidence>
<dbReference type="InterPro" id="IPR025326">
    <property type="entry name" value="DUF4232"/>
</dbReference>
<feature type="compositionally biased region" description="Low complexity" evidence="1">
    <location>
        <begin position="81"/>
        <end position="93"/>
    </location>
</feature>
<organism evidence="3 4">
    <name type="scientific">Actinopolyspora saharensis</name>
    <dbReference type="NCBI Taxonomy" id="995062"/>
    <lineage>
        <taxon>Bacteria</taxon>
        <taxon>Bacillati</taxon>
        <taxon>Actinomycetota</taxon>
        <taxon>Actinomycetes</taxon>
        <taxon>Actinopolysporales</taxon>
        <taxon>Actinopolysporaceae</taxon>
        <taxon>Actinopolyspora</taxon>
    </lineage>
</organism>
<feature type="region of interest" description="Disordered" evidence="1">
    <location>
        <begin position="43"/>
        <end position="131"/>
    </location>
</feature>
<feature type="region of interest" description="Disordered" evidence="1">
    <location>
        <begin position="202"/>
        <end position="221"/>
    </location>
</feature>
<dbReference type="Proteomes" id="UP000199301">
    <property type="component" value="Unassembled WGS sequence"/>
</dbReference>
<proteinExistence type="predicted"/>
<gene>
    <name evidence="3" type="ORF">SAMN04489718_2643</name>
</gene>